<dbReference type="Pfam" id="PF03325">
    <property type="entry name" value="Herpes_PAP"/>
    <property type="match status" value="1"/>
</dbReference>
<feature type="compositionally biased region" description="Gly residues" evidence="23">
    <location>
        <begin position="325"/>
        <end position="336"/>
    </location>
</feature>
<keyword evidence="9" id="KW-0945">Host-virus interaction</keyword>
<comment type="subcellular location">
    <subcellularLocation>
        <location evidence="1">Host nucleus</location>
    </subcellularLocation>
    <subcellularLocation>
        <location evidence="2">Virion</location>
    </subcellularLocation>
</comment>
<evidence type="ECO:0000256" key="16">
    <source>
        <dbReference type="ARBA" id="ARBA00023109"/>
    </source>
</evidence>
<feature type="compositionally biased region" description="Gly residues" evidence="23">
    <location>
        <begin position="385"/>
        <end position="398"/>
    </location>
</feature>
<keyword evidence="10" id="KW-1090">Inhibition of host innate immune response by virus</keyword>
<keyword evidence="6" id="KW-1017">Isopeptide bond</keyword>
<comment type="subunit">
    <text evidence="21">Forms homodimers. Interacts with host SMARCB1. Interacts with host NCL/nucleolin; this interaction is important for the organization of proteins within viral replication compartments. Interacts with UL112/UL113; this interaction is necessary for efficient viral DNA replication. Interacts with UL84. Interacts with the uracil DNA glycosylase UL114. Interacts with the DNA polymerase catalytic subunit UL54. Interacts with host IRF3. Interacts with host RELA.</text>
</comment>
<proteinExistence type="inferred from homology"/>
<sequence>MDRKTRLSEPPTLALRLKPYKTAIQQLRSVIRALKENTTVTFLPTPSLILQTVRSHCVSKITFNSSCLYITDKSFQPKTINNSTPLLGNFMYLTSSKDLTKFYVQDISDLSAKISMCAPDFNMEFSSACVHGQDIVRESENSAVHVDLDFGVVADLLKWIGPHTRVKRNVKKAPCPTGTVQILVHAGPPAIKFILTNGSELEFTANNRVSFHGVKNMRINVQLKNFYQTLLNCAVTKLPCTLRIVTEHDTLLYVASRNGLFAVENFLTEEPFQRGDPFDKNYVGNSGKSRGGGGGSGSLSSLANAGGMHDDGPGLDNDIMNEPMGLGGLGGGGGGGGKKHDRGGGGGSGTRKMSSGGGGGDHDHGLSSKEKYEQHKITSYLTSKGGSGGGGGGGGGGLDRNSGNYFNDAKEESDSEDSVTFEFVPNTKKQKCG</sequence>
<evidence type="ECO:0000256" key="8">
    <source>
        <dbReference type="ARBA" id="ARBA00022562"/>
    </source>
</evidence>
<reference evidence="24 25" key="1">
    <citation type="journal article" date="2015" name="J. Virol.">
        <title>High-throughput analysis of human cytomegalovirus genome diversity highlights the widespread occurrence of gene-disrupting mutations and pervasive recombination.</title>
        <authorList>
            <person name="Sijmons S."/>
            <person name="Thys K."/>
            <person name="Mbong Ngwese M."/>
            <person name="Van Damme E."/>
            <person name="Dvorak J."/>
            <person name="Van Loock M."/>
            <person name="Li G."/>
            <person name="Tachezy R."/>
            <person name="Busson L."/>
            <person name="Aerssens J."/>
            <person name="Van Ranst M."/>
            <person name="Maes P."/>
        </authorList>
    </citation>
    <scope>NUCLEOTIDE SEQUENCE [LARGE SCALE GENOMIC DNA]</scope>
    <source>
        <strain evidence="24">BE/43/2011</strain>
    </source>
</reference>
<dbReference type="GO" id="GO:0085034">
    <property type="term" value="P:symbiont-mediated suppression of host NF-kappaB cascade"/>
    <property type="evidence" value="ECO:0007669"/>
    <property type="project" value="UniProtKB-KW"/>
</dbReference>
<evidence type="ECO:0000256" key="3">
    <source>
        <dbReference type="ARBA" id="ARBA00010709"/>
    </source>
</evidence>
<dbReference type="GO" id="GO:0039548">
    <property type="term" value="P:symbiont-mediated suppression of host cytoplasmic pattern recognition receptor signaling pathway via inhibition of IRF3 activity"/>
    <property type="evidence" value="ECO:0007669"/>
    <property type="project" value="UniProtKB-KW"/>
</dbReference>
<evidence type="ECO:0000256" key="13">
    <source>
        <dbReference type="ARBA" id="ARBA00022844"/>
    </source>
</evidence>
<evidence type="ECO:0000256" key="15">
    <source>
        <dbReference type="ARBA" id="ARBA00022931"/>
    </source>
</evidence>
<evidence type="ECO:0000313" key="25">
    <source>
        <dbReference type="Proteomes" id="UP000151533"/>
    </source>
</evidence>
<dbReference type="GO" id="GO:0039693">
    <property type="term" value="P:viral DNA genome replication"/>
    <property type="evidence" value="ECO:0007669"/>
    <property type="project" value="UniProtKB-KW"/>
</dbReference>
<evidence type="ECO:0000256" key="12">
    <source>
        <dbReference type="ARBA" id="ARBA00022843"/>
    </source>
</evidence>
<keyword evidence="5" id="KW-1113">Inhibition of host RLR pathway by virus</keyword>
<evidence type="ECO:0000256" key="19">
    <source>
        <dbReference type="ARBA" id="ARBA00032287"/>
    </source>
</evidence>
<keyword evidence="13" id="KW-0946">Virion</keyword>
<dbReference type="Gene3D" id="3.70.10.10">
    <property type="match status" value="1"/>
</dbReference>
<evidence type="ECO:0000256" key="7">
    <source>
        <dbReference type="ARBA" id="ARBA00022553"/>
    </source>
</evidence>
<keyword evidence="14" id="KW-1100">Inhibition of host NF-kappa-B by virus</keyword>
<dbReference type="GO" id="GO:0006260">
    <property type="term" value="P:DNA replication"/>
    <property type="evidence" value="ECO:0007669"/>
    <property type="project" value="UniProtKB-KW"/>
</dbReference>
<evidence type="ECO:0000256" key="9">
    <source>
        <dbReference type="ARBA" id="ARBA00022581"/>
    </source>
</evidence>
<evidence type="ECO:0000256" key="11">
    <source>
        <dbReference type="ARBA" id="ARBA00022705"/>
    </source>
</evidence>
<dbReference type="Proteomes" id="UP000151533">
    <property type="component" value="Segment"/>
</dbReference>
<dbReference type="InterPro" id="IPR046938">
    <property type="entry name" value="DNA_clamp_sf"/>
</dbReference>
<feature type="region of interest" description="Disordered" evidence="23">
    <location>
        <begin position="274"/>
        <end position="433"/>
    </location>
</feature>
<dbReference type="GO" id="GO:0003677">
    <property type="term" value="F:DNA binding"/>
    <property type="evidence" value="ECO:0007669"/>
    <property type="project" value="UniProtKB-KW"/>
</dbReference>
<evidence type="ECO:0000256" key="4">
    <source>
        <dbReference type="ARBA" id="ARBA00015068"/>
    </source>
</evidence>
<dbReference type="InterPro" id="IPR004997">
    <property type="entry name" value="Herpes_PAP"/>
</dbReference>
<evidence type="ECO:0000313" key="24">
    <source>
        <dbReference type="EMBL" id="AKI15628.1"/>
    </source>
</evidence>
<feature type="compositionally biased region" description="Gly residues" evidence="23">
    <location>
        <begin position="344"/>
        <end position="359"/>
    </location>
</feature>
<dbReference type="EMBL" id="KP745681">
    <property type="protein sequence ID" value="AKI15628.1"/>
    <property type="molecule type" value="Genomic_DNA"/>
</dbReference>
<name>A0A0G2TR64_HCMV</name>
<evidence type="ECO:0000256" key="18">
    <source>
        <dbReference type="ARBA" id="ARBA00023280"/>
    </source>
</evidence>
<gene>
    <name evidence="24" type="primary">UL44</name>
</gene>
<evidence type="ECO:0000256" key="21">
    <source>
        <dbReference type="ARBA" id="ARBA00063639"/>
    </source>
</evidence>
<evidence type="ECO:0000256" key="14">
    <source>
        <dbReference type="ARBA" id="ARBA00022863"/>
    </source>
</evidence>
<dbReference type="GO" id="GO:0030337">
    <property type="term" value="F:DNA polymerase processivity factor activity"/>
    <property type="evidence" value="ECO:0007669"/>
    <property type="project" value="InterPro"/>
</dbReference>
<evidence type="ECO:0000256" key="2">
    <source>
        <dbReference type="ARBA" id="ARBA00004328"/>
    </source>
</evidence>
<keyword evidence="17" id="KW-0238">DNA-binding</keyword>
<feature type="compositionally biased region" description="Low complexity" evidence="23">
    <location>
        <begin position="298"/>
        <end position="307"/>
    </location>
</feature>
<dbReference type="GO" id="GO:0044423">
    <property type="term" value="C:virion component"/>
    <property type="evidence" value="ECO:0007669"/>
    <property type="project" value="UniProtKB-KW"/>
</dbReference>
<evidence type="ECO:0000256" key="1">
    <source>
        <dbReference type="ARBA" id="ARBA00004147"/>
    </source>
</evidence>
<keyword evidence="18" id="KW-0899">Viral immunoevasion</keyword>
<keyword evidence="8" id="KW-1048">Host nucleus</keyword>
<evidence type="ECO:0000256" key="10">
    <source>
        <dbReference type="ARBA" id="ARBA00022632"/>
    </source>
</evidence>
<keyword evidence="16" id="KW-1194">Viral DNA replication</keyword>
<evidence type="ECO:0000256" key="17">
    <source>
        <dbReference type="ARBA" id="ARBA00023125"/>
    </source>
</evidence>
<dbReference type="GO" id="GO:0042025">
    <property type="term" value="C:host cell nucleus"/>
    <property type="evidence" value="ECO:0007669"/>
    <property type="project" value="UniProtKB-SubCell"/>
</dbReference>
<dbReference type="FunFam" id="3.70.10.10:FF:000028">
    <property type="entry name" value="DNA polymerase processivity factor"/>
    <property type="match status" value="1"/>
</dbReference>
<evidence type="ECO:0000256" key="6">
    <source>
        <dbReference type="ARBA" id="ARBA00022499"/>
    </source>
</evidence>
<evidence type="ECO:0000256" key="5">
    <source>
        <dbReference type="ARBA" id="ARBA00022482"/>
    </source>
</evidence>
<keyword evidence="7" id="KW-0597">Phosphoprotein</keyword>
<comment type="function">
    <text evidence="20">Accessory subunit of the DNA polymerase that plays an essential role in viral DNA replication and acts by increasing the processivity of polymerization. Forms dimers that binds to double-stranded DNA and UL54 specifically to stimulates long chain DNA synthesis efficiently. Plays an important role in maintaining the structure of viral replication compartments by interacting with host nucleolin/NUC. In addition, suppresses innate immune responses through effects on host IRF3 and NF-kappa-B. Mechanistically, interfere with the binding of IRF3 and the p65 NF-kappa-B subunit to the promoters of antiviral genes, thereby inhibiting the expression of these genes.</text>
</comment>
<organism evidence="24 25">
    <name type="scientific">Human cytomegalovirus</name>
    <name type="common">HHV-5</name>
    <name type="synonym">Human herpesvirus 5</name>
    <dbReference type="NCBI Taxonomy" id="10359"/>
    <lineage>
        <taxon>Viruses</taxon>
        <taxon>Duplodnaviria</taxon>
        <taxon>Heunggongvirae</taxon>
        <taxon>Peploviricota</taxon>
        <taxon>Herviviricetes</taxon>
        <taxon>Herpesvirales</taxon>
        <taxon>Orthoherpesviridae</taxon>
        <taxon>Betaherpesvirinae</taxon>
        <taxon>Cytomegalovirus</taxon>
        <taxon>Cytomegalovirus humanbeta5</taxon>
    </lineage>
</organism>
<keyword evidence="15" id="KW-1092">Inhibition of host IRF3 by virus</keyword>
<evidence type="ECO:0000256" key="20">
    <source>
        <dbReference type="ARBA" id="ARBA00057331"/>
    </source>
</evidence>
<evidence type="ECO:0000256" key="22">
    <source>
        <dbReference type="ARBA" id="ARBA00076582"/>
    </source>
</evidence>
<evidence type="ECO:0000256" key="23">
    <source>
        <dbReference type="SAM" id="MobiDB-lite"/>
    </source>
</evidence>
<comment type="similarity">
    <text evidence="3">Belongs to the herpesviridae polymerase accessory protein family.</text>
</comment>
<keyword evidence="11" id="KW-0235">DNA replication</keyword>
<dbReference type="SUPFAM" id="SSF55979">
    <property type="entry name" value="DNA clamp"/>
    <property type="match status" value="2"/>
</dbReference>
<organismHost>
    <name type="scientific">Homo sapiens</name>
    <name type="common">Human</name>
    <dbReference type="NCBI Taxonomy" id="9606"/>
</organismHost>
<accession>A0A0G2TR64</accession>
<keyword evidence="12" id="KW-0832">Ubl conjugation</keyword>
<protein>
    <recommendedName>
        <fullName evidence="4">DNA polymerase processivity factor</fullName>
    </recommendedName>
    <alternativeName>
        <fullName evidence="19">Polymerase accessory protein</fullName>
    </alternativeName>
    <alternativeName>
        <fullName evidence="22">Protein ICP36</fullName>
    </alternativeName>
</protein>
<feature type="compositionally biased region" description="Basic and acidic residues" evidence="23">
    <location>
        <begin position="360"/>
        <end position="376"/>
    </location>
</feature>